<keyword evidence="2" id="KW-0012">Acyltransferase</keyword>
<dbReference type="Pfam" id="PF00583">
    <property type="entry name" value="Acetyltransf_1"/>
    <property type="match status" value="1"/>
</dbReference>
<dbReference type="GO" id="GO:0016747">
    <property type="term" value="F:acyltransferase activity, transferring groups other than amino-acyl groups"/>
    <property type="evidence" value="ECO:0007669"/>
    <property type="project" value="InterPro"/>
</dbReference>
<feature type="domain" description="N-acetyltransferase" evidence="1">
    <location>
        <begin position="1"/>
        <end position="229"/>
    </location>
</feature>
<keyword evidence="2" id="KW-0808">Transferase</keyword>
<accession>A0A6A6DRE4</accession>
<dbReference type="Gene3D" id="3.40.630.30">
    <property type="match status" value="1"/>
</dbReference>
<dbReference type="InterPro" id="IPR000182">
    <property type="entry name" value="GNAT_dom"/>
</dbReference>
<dbReference type="PANTHER" id="PTHR42791:SF16">
    <property type="entry name" value="N-ACETYLTRANSFERASE DOMAIN-CONTAINING PROTEIN"/>
    <property type="match status" value="1"/>
</dbReference>
<evidence type="ECO:0000313" key="3">
    <source>
        <dbReference type="Proteomes" id="UP000800200"/>
    </source>
</evidence>
<reference evidence="2" key="1">
    <citation type="journal article" date="2020" name="Stud. Mycol.">
        <title>101 Dothideomycetes genomes: a test case for predicting lifestyles and emergence of pathogens.</title>
        <authorList>
            <person name="Haridas S."/>
            <person name="Albert R."/>
            <person name="Binder M."/>
            <person name="Bloem J."/>
            <person name="Labutti K."/>
            <person name="Salamov A."/>
            <person name="Andreopoulos B."/>
            <person name="Baker S."/>
            <person name="Barry K."/>
            <person name="Bills G."/>
            <person name="Bluhm B."/>
            <person name="Cannon C."/>
            <person name="Castanera R."/>
            <person name="Culley D."/>
            <person name="Daum C."/>
            <person name="Ezra D."/>
            <person name="Gonzalez J."/>
            <person name="Henrissat B."/>
            <person name="Kuo A."/>
            <person name="Liang C."/>
            <person name="Lipzen A."/>
            <person name="Lutzoni F."/>
            <person name="Magnuson J."/>
            <person name="Mondo S."/>
            <person name="Nolan M."/>
            <person name="Ohm R."/>
            <person name="Pangilinan J."/>
            <person name="Park H.-J."/>
            <person name="Ramirez L."/>
            <person name="Alfaro M."/>
            <person name="Sun H."/>
            <person name="Tritt A."/>
            <person name="Yoshinaga Y."/>
            <person name="Zwiers L.-H."/>
            <person name="Turgeon B."/>
            <person name="Goodwin S."/>
            <person name="Spatafora J."/>
            <person name="Crous P."/>
            <person name="Grigoriev I."/>
        </authorList>
    </citation>
    <scope>NUCLEOTIDE SEQUENCE</scope>
    <source>
        <strain evidence="2">CBS 207.26</strain>
    </source>
</reference>
<dbReference type="InterPro" id="IPR052523">
    <property type="entry name" value="Trichothecene_AcTrans"/>
</dbReference>
<dbReference type="InterPro" id="IPR016181">
    <property type="entry name" value="Acyl_CoA_acyltransferase"/>
</dbReference>
<proteinExistence type="predicted"/>
<sequence>MTVRPACYSDMPAMAAVAARAFHDDELFGTLMHPFRAQYPDDYEAFFLRRMRENWWDWSHVWWVATIDDEVVGIAEWEMKGRVKKRIDLAAWDLRRVMMPTVKVIHALSLRIRPSPAANPDPRLRDPFPAAHRFFEHHWTGSRADTVYLELLAVDPRFQGRGLAKELVQWGLDYAKEEGVCASVIASESGYEFYKRMGYTVQVGHATEGEGNPLAGLKSGWILFTDHVEQDADEKAKAKAKVTVREVDSDP</sequence>
<name>A0A6A6DRE4_9PEZI</name>
<dbReference type="SUPFAM" id="SSF55729">
    <property type="entry name" value="Acyl-CoA N-acyltransferases (Nat)"/>
    <property type="match status" value="1"/>
</dbReference>
<organism evidence="2 3">
    <name type="scientific">Zopfia rhizophila CBS 207.26</name>
    <dbReference type="NCBI Taxonomy" id="1314779"/>
    <lineage>
        <taxon>Eukaryota</taxon>
        <taxon>Fungi</taxon>
        <taxon>Dikarya</taxon>
        <taxon>Ascomycota</taxon>
        <taxon>Pezizomycotina</taxon>
        <taxon>Dothideomycetes</taxon>
        <taxon>Dothideomycetes incertae sedis</taxon>
        <taxon>Zopfiaceae</taxon>
        <taxon>Zopfia</taxon>
    </lineage>
</organism>
<gene>
    <name evidence="2" type="ORF">K469DRAFT_740794</name>
</gene>
<dbReference type="PROSITE" id="PS51186">
    <property type="entry name" value="GNAT"/>
    <property type="match status" value="1"/>
</dbReference>
<evidence type="ECO:0000259" key="1">
    <source>
        <dbReference type="PROSITE" id="PS51186"/>
    </source>
</evidence>
<dbReference type="EMBL" id="ML994652">
    <property type="protein sequence ID" value="KAF2181603.1"/>
    <property type="molecule type" value="Genomic_DNA"/>
</dbReference>
<dbReference type="OrthoDB" id="2115692at2759"/>
<dbReference type="AlphaFoldDB" id="A0A6A6DRE4"/>
<dbReference type="CDD" id="cd04301">
    <property type="entry name" value="NAT_SF"/>
    <property type="match status" value="1"/>
</dbReference>
<evidence type="ECO:0000313" key="2">
    <source>
        <dbReference type="EMBL" id="KAF2181603.1"/>
    </source>
</evidence>
<dbReference type="Proteomes" id="UP000800200">
    <property type="component" value="Unassembled WGS sequence"/>
</dbReference>
<dbReference type="PANTHER" id="PTHR42791">
    <property type="entry name" value="GNAT FAMILY ACETYLTRANSFERASE"/>
    <property type="match status" value="1"/>
</dbReference>
<keyword evidence="3" id="KW-1185">Reference proteome</keyword>
<protein>
    <submittedName>
        <fullName evidence="2">Acyl-CoA N-acyltransferase</fullName>
    </submittedName>
</protein>